<feature type="region of interest" description="Disordered" evidence="1">
    <location>
        <begin position="1"/>
        <end position="25"/>
    </location>
</feature>
<dbReference type="AlphaFoldDB" id="A0A0D2MJN8"/>
<accession>A0A0D2MJN8</accession>
<dbReference type="EMBL" id="KK101449">
    <property type="protein sequence ID" value="KIZ00847.1"/>
    <property type="molecule type" value="Genomic_DNA"/>
</dbReference>
<organism evidence="2 3">
    <name type="scientific">Monoraphidium neglectum</name>
    <dbReference type="NCBI Taxonomy" id="145388"/>
    <lineage>
        <taxon>Eukaryota</taxon>
        <taxon>Viridiplantae</taxon>
        <taxon>Chlorophyta</taxon>
        <taxon>core chlorophytes</taxon>
        <taxon>Chlorophyceae</taxon>
        <taxon>CS clade</taxon>
        <taxon>Sphaeropleales</taxon>
        <taxon>Selenastraceae</taxon>
        <taxon>Monoraphidium</taxon>
    </lineage>
</organism>
<evidence type="ECO:0000313" key="3">
    <source>
        <dbReference type="Proteomes" id="UP000054498"/>
    </source>
</evidence>
<evidence type="ECO:0000256" key="1">
    <source>
        <dbReference type="SAM" id="MobiDB-lite"/>
    </source>
</evidence>
<gene>
    <name evidence="2" type="ORF">MNEG_7118</name>
</gene>
<keyword evidence="3" id="KW-1185">Reference proteome</keyword>
<dbReference type="KEGG" id="mng:MNEG_7118"/>
<sequence length="57" mass="6238">MRPEPPDGALARRRAPPRPPQLAPKTEASLYSKALMSALEDLRAQLPPGYLLSKAQD</sequence>
<protein>
    <submittedName>
        <fullName evidence="2">Uncharacterized protein</fullName>
    </submittedName>
</protein>
<name>A0A0D2MJN8_9CHLO</name>
<evidence type="ECO:0000313" key="2">
    <source>
        <dbReference type="EMBL" id="KIZ00847.1"/>
    </source>
</evidence>
<dbReference type="GeneID" id="25739994"/>
<dbReference type="RefSeq" id="XP_013899866.1">
    <property type="nucleotide sequence ID" value="XM_014044412.1"/>
</dbReference>
<reference evidence="2 3" key="1">
    <citation type="journal article" date="2013" name="BMC Genomics">
        <title>Reconstruction of the lipid metabolism for the microalga Monoraphidium neglectum from its genome sequence reveals characteristics suitable for biofuel production.</title>
        <authorList>
            <person name="Bogen C."/>
            <person name="Al-Dilaimi A."/>
            <person name="Albersmeier A."/>
            <person name="Wichmann J."/>
            <person name="Grundmann M."/>
            <person name="Rupp O."/>
            <person name="Lauersen K.J."/>
            <person name="Blifernez-Klassen O."/>
            <person name="Kalinowski J."/>
            <person name="Goesmann A."/>
            <person name="Mussgnug J.H."/>
            <person name="Kruse O."/>
        </authorList>
    </citation>
    <scope>NUCLEOTIDE SEQUENCE [LARGE SCALE GENOMIC DNA]</scope>
    <source>
        <strain evidence="2 3">SAG 48.87</strain>
    </source>
</reference>
<proteinExistence type="predicted"/>
<dbReference type="Proteomes" id="UP000054498">
    <property type="component" value="Unassembled WGS sequence"/>
</dbReference>